<evidence type="ECO:0000313" key="1">
    <source>
        <dbReference type="EMBL" id="KIF50977.1"/>
    </source>
</evidence>
<sequence>MFAPFSLPSKPIQQVLIREATTAETLDFCDVLPEHEESLTTKFLNTIQDKESFTDCQQWTAEDRRLALFWYWIHTTDDTFVSLDYECPHCQEMHTNEFDLRDLAEGYQEIEGMASRDLSFEGRKLVISPLTGKDMEELENMRLALMMEKEGSPAATRKQAEIRFHKLKAALYMADDHEEKPYKRESNLNNWLRELPETKYKALKSHVTAALESMTHGLPSKIMDDGKIMLRSPRHVCPTIKAKENKEVTTELLLPFRDYSRIPRV</sequence>
<dbReference type="PATRIC" id="fig|1229493.5.peg.3800"/>
<dbReference type="Proteomes" id="UP000031586">
    <property type="component" value="Unassembled WGS sequence"/>
</dbReference>
<dbReference type="AlphaFoldDB" id="A0A0C1W3I9"/>
<proteinExistence type="predicted"/>
<protein>
    <submittedName>
        <fullName evidence="1">PmgB</fullName>
    </submittedName>
</protein>
<accession>A0A0C1W3I9</accession>
<reference evidence="1 2" key="1">
    <citation type="submission" date="2014-07" db="EMBL/GenBank/DDBJ databases">
        <title>Unique and conserved regions in Vibrio harveyi and related species in comparison with the shrimp pathogen Vibrio harveyi CAIM 1792.</title>
        <authorList>
            <person name="Espinoza-Valles I."/>
            <person name="Vora G."/>
            <person name="Leekitcharoenphon P."/>
            <person name="Ussery D."/>
            <person name="Hoj L."/>
            <person name="Gomez-Gil B."/>
        </authorList>
    </citation>
    <scope>NUCLEOTIDE SEQUENCE [LARGE SCALE GENOMIC DNA]</scope>
    <source>
        <strain evidence="2">CAIM 1854 / LMG 25443</strain>
    </source>
</reference>
<dbReference type="RefSeq" id="WP_020195275.1">
    <property type="nucleotide sequence ID" value="NZ_BAOH01000018.1"/>
</dbReference>
<organism evidence="1 2">
    <name type="scientific">Vibrio owensii CAIM 1854 = LMG 25443</name>
    <dbReference type="NCBI Taxonomy" id="1229493"/>
    <lineage>
        <taxon>Bacteria</taxon>
        <taxon>Pseudomonadati</taxon>
        <taxon>Pseudomonadota</taxon>
        <taxon>Gammaproteobacteria</taxon>
        <taxon>Vibrionales</taxon>
        <taxon>Vibrionaceae</taxon>
        <taxon>Vibrio</taxon>
    </lineage>
</organism>
<gene>
    <name evidence="1" type="ORF">H735_21985</name>
</gene>
<name>A0A0C1W3I9_9VIBR</name>
<evidence type="ECO:0000313" key="2">
    <source>
        <dbReference type="Proteomes" id="UP000031586"/>
    </source>
</evidence>
<comment type="caution">
    <text evidence="1">The sequence shown here is derived from an EMBL/GenBank/DDBJ whole genome shotgun (WGS) entry which is preliminary data.</text>
</comment>
<dbReference type="EMBL" id="JPRD01000044">
    <property type="protein sequence ID" value="KIF50977.1"/>
    <property type="molecule type" value="Genomic_DNA"/>
</dbReference>